<proteinExistence type="predicted"/>
<organism evidence="1">
    <name type="scientific">Anguilla anguilla</name>
    <name type="common">European freshwater eel</name>
    <name type="synonym">Muraena anguilla</name>
    <dbReference type="NCBI Taxonomy" id="7936"/>
    <lineage>
        <taxon>Eukaryota</taxon>
        <taxon>Metazoa</taxon>
        <taxon>Chordata</taxon>
        <taxon>Craniata</taxon>
        <taxon>Vertebrata</taxon>
        <taxon>Euteleostomi</taxon>
        <taxon>Actinopterygii</taxon>
        <taxon>Neopterygii</taxon>
        <taxon>Teleostei</taxon>
        <taxon>Anguilliformes</taxon>
        <taxon>Anguillidae</taxon>
        <taxon>Anguilla</taxon>
    </lineage>
</organism>
<evidence type="ECO:0000313" key="1">
    <source>
        <dbReference type="EMBL" id="JAH80047.1"/>
    </source>
</evidence>
<name>A0A0E9VPP9_ANGAN</name>
<reference evidence="1" key="2">
    <citation type="journal article" date="2015" name="Fish Shellfish Immunol.">
        <title>Early steps in the European eel (Anguilla anguilla)-Vibrio vulnificus interaction in the gills: Role of the RtxA13 toxin.</title>
        <authorList>
            <person name="Callol A."/>
            <person name="Pajuelo D."/>
            <person name="Ebbesson L."/>
            <person name="Teles M."/>
            <person name="MacKenzie S."/>
            <person name="Amaro C."/>
        </authorList>
    </citation>
    <scope>NUCLEOTIDE SEQUENCE</scope>
</reference>
<accession>A0A0E9VPP9</accession>
<dbReference type="EMBL" id="GBXM01028530">
    <property type="protein sequence ID" value="JAH80047.1"/>
    <property type="molecule type" value="Transcribed_RNA"/>
</dbReference>
<sequence>MGTRSANRGHSSKDTAISFVSIHPIHTICFYRLSYLAALCHSI</sequence>
<dbReference type="AlphaFoldDB" id="A0A0E9VPP9"/>
<protein>
    <submittedName>
        <fullName evidence="1">Uncharacterized protein</fullName>
    </submittedName>
</protein>
<reference evidence="1" key="1">
    <citation type="submission" date="2014-11" db="EMBL/GenBank/DDBJ databases">
        <authorList>
            <person name="Amaro Gonzalez C."/>
        </authorList>
    </citation>
    <scope>NUCLEOTIDE SEQUENCE</scope>
</reference>